<sequence>MPKLQATVPKGAPPNALLRVRLPDGTEVNVRIPEGLSEGQEFIFEIDSMGGVTTSSNVQNNVSNTTKAKKDINKSNKHAKKKNKKSNNSSSSQNNNRVEKAPSFVTFFFNYYNLVYDMVMNTLEGPPTYKVQQTNVTKNAYVGLLDREIVTGVDFCVALCVGIFIGLSIVLGFISGVLWVTPIGLEA</sequence>
<organism evidence="3">
    <name type="scientific">Skeletonema marinoi</name>
    <dbReference type="NCBI Taxonomy" id="267567"/>
    <lineage>
        <taxon>Eukaryota</taxon>
        <taxon>Sar</taxon>
        <taxon>Stramenopiles</taxon>
        <taxon>Ochrophyta</taxon>
        <taxon>Bacillariophyta</taxon>
        <taxon>Coscinodiscophyceae</taxon>
        <taxon>Thalassiosirophycidae</taxon>
        <taxon>Thalassiosirales</taxon>
        <taxon>Skeletonemataceae</taxon>
        <taxon>Skeletonema</taxon>
        <taxon>Skeletonema marinoi-dohrnii complex</taxon>
    </lineage>
</organism>
<keyword evidence="2" id="KW-0812">Transmembrane</keyword>
<evidence type="ECO:0000256" key="2">
    <source>
        <dbReference type="SAM" id="Phobius"/>
    </source>
</evidence>
<keyword evidence="2" id="KW-1133">Transmembrane helix</keyword>
<reference evidence="4" key="2">
    <citation type="submission" date="2023-06" db="EMBL/GenBank/DDBJ databases">
        <title>Survivors Of The Sea: Transcriptome response of Skeletonema marinoi to long-term dormancy.</title>
        <authorList>
            <person name="Pinder M.I.M."/>
            <person name="Kourtchenko O."/>
            <person name="Robertson E.K."/>
            <person name="Larsson T."/>
            <person name="Maumus F."/>
            <person name="Osuna-Cruz C.M."/>
            <person name="Vancaester E."/>
            <person name="Stenow R."/>
            <person name="Vandepoele K."/>
            <person name="Ploug H."/>
            <person name="Bruchert V."/>
            <person name="Godhe A."/>
            <person name="Topel M."/>
        </authorList>
    </citation>
    <scope>NUCLEOTIDE SEQUENCE</scope>
    <source>
        <strain evidence="4">R05AC</strain>
    </source>
</reference>
<dbReference type="Proteomes" id="UP001224775">
    <property type="component" value="Unassembled WGS sequence"/>
</dbReference>
<evidence type="ECO:0000313" key="3">
    <source>
        <dbReference type="EMBL" id="CAD9624846.1"/>
    </source>
</evidence>
<keyword evidence="2" id="KW-0472">Membrane</keyword>
<gene>
    <name evidence="4" type="ORF">QTG54_008827</name>
    <name evidence="3" type="ORF">SMAR0320_LOCUS19967</name>
</gene>
<feature type="transmembrane region" description="Helical" evidence="2">
    <location>
        <begin position="155"/>
        <end position="180"/>
    </location>
</feature>
<dbReference type="EMBL" id="JATAAI010000015">
    <property type="protein sequence ID" value="KAK1740732.1"/>
    <property type="molecule type" value="Genomic_DNA"/>
</dbReference>
<feature type="compositionally biased region" description="Low complexity" evidence="1">
    <location>
        <begin position="54"/>
        <end position="66"/>
    </location>
</feature>
<evidence type="ECO:0000313" key="5">
    <source>
        <dbReference type="Proteomes" id="UP001224775"/>
    </source>
</evidence>
<protein>
    <submittedName>
        <fullName evidence="3">Uncharacterized protein</fullName>
    </submittedName>
</protein>
<name>A0A7S2PXD0_9STRA</name>
<dbReference type="AlphaFoldDB" id="A0A7S2PXD0"/>
<feature type="compositionally biased region" description="Low complexity" evidence="1">
    <location>
        <begin position="86"/>
        <end position="96"/>
    </location>
</feature>
<proteinExistence type="predicted"/>
<dbReference type="EMBL" id="HBGZ01028050">
    <property type="protein sequence ID" value="CAD9624846.1"/>
    <property type="molecule type" value="Transcribed_RNA"/>
</dbReference>
<evidence type="ECO:0000256" key="1">
    <source>
        <dbReference type="SAM" id="MobiDB-lite"/>
    </source>
</evidence>
<feature type="compositionally biased region" description="Basic residues" evidence="1">
    <location>
        <begin position="75"/>
        <end position="85"/>
    </location>
</feature>
<reference evidence="3" key="1">
    <citation type="submission" date="2021-01" db="EMBL/GenBank/DDBJ databases">
        <authorList>
            <person name="Corre E."/>
            <person name="Pelletier E."/>
            <person name="Niang G."/>
            <person name="Scheremetjew M."/>
            <person name="Finn R."/>
            <person name="Kale V."/>
            <person name="Holt S."/>
            <person name="Cochrane G."/>
            <person name="Meng A."/>
            <person name="Brown T."/>
            <person name="Cohen L."/>
        </authorList>
    </citation>
    <scope>NUCLEOTIDE SEQUENCE</scope>
    <source>
        <strain evidence="3">SM1012Den-03</strain>
    </source>
</reference>
<keyword evidence="5" id="KW-1185">Reference proteome</keyword>
<evidence type="ECO:0000313" key="4">
    <source>
        <dbReference type="EMBL" id="KAK1740732.1"/>
    </source>
</evidence>
<accession>A0A7S2PXD0</accession>
<feature type="region of interest" description="Disordered" evidence="1">
    <location>
        <begin position="54"/>
        <end position="96"/>
    </location>
</feature>